<dbReference type="GO" id="GO:0005886">
    <property type="term" value="C:plasma membrane"/>
    <property type="evidence" value="ECO:0007669"/>
    <property type="project" value="UniProtKB-SubCell"/>
</dbReference>
<evidence type="ECO:0000256" key="3">
    <source>
        <dbReference type="ARBA" id="ARBA00022475"/>
    </source>
</evidence>
<keyword evidence="4 7" id="KW-0812">Transmembrane</keyword>
<evidence type="ECO:0000256" key="2">
    <source>
        <dbReference type="ARBA" id="ARBA00022448"/>
    </source>
</evidence>
<feature type="transmembrane region" description="Helical" evidence="7">
    <location>
        <begin position="215"/>
        <end position="238"/>
    </location>
</feature>
<evidence type="ECO:0000256" key="6">
    <source>
        <dbReference type="ARBA" id="ARBA00023136"/>
    </source>
</evidence>
<sequence length="396" mass="40403">MSQSSTRPMSAAWMPFAACCFAFFVVMAGATVPTPLYPIYSETYGFSPLTITAIFSIYSVGVIGTLLGTGPWSDQIGRKPILIGGLVAAALGSLAFLFAQGLPLLLVARFLQGASVGLYTAAATLAVSEAAPNGHDRIGGIGATAANMGGLGMGSILGGLILHILPDPLRSPYLVHLALVAAACVLLYAIPEPGERKAEPKLHAQGLSVPPEVRAIFVPAAISAFSSFMICGFMGAITPAFLGKVLGYEGWHLLIGTIAGLIFLASIGGQIAEETLPEAKVLPIGMGILTIGIVAITVGIAVQSLGLFVASIALTGIGHGIAFRGGLSALSEQAPAEDKAAVTATYFTVAYVAISIPVLVVGALQGPLGLPMTATGYGIVSAILSAVSFVLILRRQ</sequence>
<feature type="transmembrane region" description="Helical" evidence="7">
    <location>
        <begin position="281"/>
        <end position="302"/>
    </location>
</feature>
<dbReference type="InterPro" id="IPR050171">
    <property type="entry name" value="MFS_Transporters"/>
</dbReference>
<feature type="transmembrane region" description="Helical" evidence="7">
    <location>
        <begin position="250"/>
        <end position="269"/>
    </location>
</feature>
<dbReference type="InterPro" id="IPR036259">
    <property type="entry name" value="MFS_trans_sf"/>
</dbReference>
<dbReference type="PANTHER" id="PTHR23517">
    <property type="entry name" value="RESISTANCE PROTEIN MDTM, PUTATIVE-RELATED-RELATED"/>
    <property type="match status" value="1"/>
</dbReference>
<evidence type="ECO:0000256" key="5">
    <source>
        <dbReference type="ARBA" id="ARBA00022989"/>
    </source>
</evidence>
<dbReference type="RefSeq" id="WP_111535430.1">
    <property type="nucleotide sequence ID" value="NZ_QKZL01000001.1"/>
</dbReference>
<dbReference type="OrthoDB" id="9800416at2"/>
<name>A0A2W7NIR2_9RHOB</name>
<evidence type="ECO:0000256" key="1">
    <source>
        <dbReference type="ARBA" id="ARBA00004651"/>
    </source>
</evidence>
<dbReference type="GO" id="GO:0022857">
    <property type="term" value="F:transmembrane transporter activity"/>
    <property type="evidence" value="ECO:0007669"/>
    <property type="project" value="InterPro"/>
</dbReference>
<dbReference type="PROSITE" id="PS00216">
    <property type="entry name" value="SUGAR_TRANSPORT_1"/>
    <property type="match status" value="1"/>
</dbReference>
<dbReference type="AlphaFoldDB" id="A0A2W7NIR2"/>
<dbReference type="Pfam" id="PF07690">
    <property type="entry name" value="MFS_1"/>
    <property type="match status" value="1"/>
</dbReference>
<protein>
    <submittedName>
        <fullName evidence="9">Putative MFS family arabinose efflux permease</fullName>
    </submittedName>
</protein>
<evidence type="ECO:0000256" key="7">
    <source>
        <dbReference type="SAM" id="Phobius"/>
    </source>
</evidence>
<dbReference type="InterPro" id="IPR011701">
    <property type="entry name" value="MFS"/>
</dbReference>
<feature type="transmembrane region" description="Helical" evidence="7">
    <location>
        <begin position="171"/>
        <end position="190"/>
    </location>
</feature>
<dbReference type="Gene3D" id="1.20.1250.20">
    <property type="entry name" value="MFS general substrate transporter like domains"/>
    <property type="match status" value="1"/>
</dbReference>
<keyword evidence="3" id="KW-1003">Cell membrane</keyword>
<proteinExistence type="predicted"/>
<dbReference type="EMBL" id="QKZL01000001">
    <property type="protein sequence ID" value="PZX19760.1"/>
    <property type="molecule type" value="Genomic_DNA"/>
</dbReference>
<comment type="subcellular location">
    <subcellularLocation>
        <location evidence="1">Cell membrane</location>
        <topology evidence="1">Multi-pass membrane protein</topology>
    </subcellularLocation>
</comment>
<accession>A0A2W7NIR2</accession>
<keyword evidence="6 7" id="KW-0472">Membrane</keyword>
<feature type="transmembrane region" description="Helical" evidence="7">
    <location>
        <begin position="139"/>
        <end position="165"/>
    </location>
</feature>
<evidence type="ECO:0000259" key="8">
    <source>
        <dbReference type="PROSITE" id="PS50850"/>
    </source>
</evidence>
<dbReference type="PROSITE" id="PS50850">
    <property type="entry name" value="MFS"/>
    <property type="match status" value="1"/>
</dbReference>
<feature type="transmembrane region" description="Helical" evidence="7">
    <location>
        <begin position="376"/>
        <end position="393"/>
    </location>
</feature>
<dbReference type="InterPro" id="IPR005829">
    <property type="entry name" value="Sugar_transporter_CS"/>
</dbReference>
<feature type="transmembrane region" description="Helical" evidence="7">
    <location>
        <begin position="106"/>
        <end position="127"/>
    </location>
</feature>
<feature type="transmembrane region" description="Helical" evidence="7">
    <location>
        <begin position="342"/>
        <end position="364"/>
    </location>
</feature>
<dbReference type="SUPFAM" id="SSF103473">
    <property type="entry name" value="MFS general substrate transporter"/>
    <property type="match status" value="1"/>
</dbReference>
<keyword evidence="2" id="KW-0813">Transport</keyword>
<feature type="transmembrane region" description="Helical" evidence="7">
    <location>
        <begin position="308"/>
        <end position="330"/>
    </location>
</feature>
<evidence type="ECO:0000256" key="4">
    <source>
        <dbReference type="ARBA" id="ARBA00022692"/>
    </source>
</evidence>
<organism evidence="9 10">
    <name type="scientific">Palleronia aestuarii</name>
    <dbReference type="NCBI Taxonomy" id="568105"/>
    <lineage>
        <taxon>Bacteria</taxon>
        <taxon>Pseudomonadati</taxon>
        <taxon>Pseudomonadota</taxon>
        <taxon>Alphaproteobacteria</taxon>
        <taxon>Rhodobacterales</taxon>
        <taxon>Roseobacteraceae</taxon>
        <taxon>Palleronia</taxon>
    </lineage>
</organism>
<dbReference type="PANTHER" id="PTHR23517:SF13">
    <property type="entry name" value="MAJOR FACILITATOR SUPERFAMILY MFS_1"/>
    <property type="match status" value="1"/>
</dbReference>
<dbReference type="Proteomes" id="UP000248916">
    <property type="component" value="Unassembled WGS sequence"/>
</dbReference>
<reference evidence="9 10" key="1">
    <citation type="submission" date="2018-06" db="EMBL/GenBank/DDBJ databases">
        <title>Genomic Encyclopedia of Archaeal and Bacterial Type Strains, Phase II (KMG-II): from individual species to whole genera.</title>
        <authorList>
            <person name="Goeker M."/>
        </authorList>
    </citation>
    <scope>NUCLEOTIDE SEQUENCE [LARGE SCALE GENOMIC DNA]</scope>
    <source>
        <strain evidence="9 10">DSM 22009</strain>
    </source>
</reference>
<evidence type="ECO:0000313" key="9">
    <source>
        <dbReference type="EMBL" id="PZX19760.1"/>
    </source>
</evidence>
<evidence type="ECO:0000313" key="10">
    <source>
        <dbReference type="Proteomes" id="UP000248916"/>
    </source>
</evidence>
<dbReference type="InterPro" id="IPR020846">
    <property type="entry name" value="MFS_dom"/>
</dbReference>
<feature type="domain" description="Major facilitator superfamily (MFS) profile" evidence="8">
    <location>
        <begin position="15"/>
        <end position="396"/>
    </location>
</feature>
<comment type="caution">
    <text evidence="9">The sequence shown here is derived from an EMBL/GenBank/DDBJ whole genome shotgun (WGS) entry which is preliminary data.</text>
</comment>
<keyword evidence="5 7" id="KW-1133">Transmembrane helix</keyword>
<feature type="transmembrane region" description="Helical" evidence="7">
    <location>
        <begin position="81"/>
        <end position="100"/>
    </location>
</feature>
<feature type="transmembrane region" description="Helical" evidence="7">
    <location>
        <begin position="46"/>
        <end position="69"/>
    </location>
</feature>
<gene>
    <name evidence="9" type="ORF">LX81_00221</name>
</gene>
<keyword evidence="10" id="KW-1185">Reference proteome</keyword>